<reference evidence="6 7" key="1">
    <citation type="journal article" date="2023" name="G3 (Bethesda)">
        <title>A chromosome-level genome assembly of Zasmidium syzygii isolated from banana leaves.</title>
        <authorList>
            <person name="van Westerhoven A.C."/>
            <person name="Mehrabi R."/>
            <person name="Talebi R."/>
            <person name="Steentjes M.B.F."/>
            <person name="Corcolon B."/>
            <person name="Chong P.A."/>
            <person name="Kema G.H.J."/>
            <person name="Seidl M.F."/>
        </authorList>
    </citation>
    <scope>NUCLEOTIDE SEQUENCE [LARGE SCALE GENOMIC DNA]</scope>
    <source>
        <strain evidence="6 7">P124</strain>
    </source>
</reference>
<evidence type="ECO:0000256" key="1">
    <source>
        <dbReference type="ARBA" id="ARBA00022737"/>
    </source>
</evidence>
<dbReference type="Proteomes" id="UP001305779">
    <property type="component" value="Unassembled WGS sequence"/>
</dbReference>
<proteinExistence type="predicted"/>
<dbReference type="InterPro" id="IPR000177">
    <property type="entry name" value="Apple"/>
</dbReference>
<dbReference type="SMART" id="SM00223">
    <property type="entry name" value="APPLE"/>
    <property type="match status" value="2"/>
</dbReference>
<keyword evidence="1" id="KW-0677">Repeat</keyword>
<evidence type="ECO:0000256" key="3">
    <source>
        <dbReference type="SAM" id="MobiDB-lite"/>
    </source>
</evidence>
<name>A0ABR0EHQ0_ZASCE</name>
<evidence type="ECO:0000313" key="7">
    <source>
        <dbReference type="Proteomes" id="UP001305779"/>
    </source>
</evidence>
<dbReference type="EMBL" id="JAXOVC010000005">
    <property type="protein sequence ID" value="KAK4501009.1"/>
    <property type="molecule type" value="Genomic_DNA"/>
</dbReference>
<dbReference type="Pfam" id="PF14295">
    <property type="entry name" value="PAN_4"/>
    <property type="match status" value="4"/>
</dbReference>
<dbReference type="InterPro" id="IPR003609">
    <property type="entry name" value="Pan_app"/>
</dbReference>
<dbReference type="PANTHER" id="PTHR33946:SF4">
    <property type="entry name" value="COAGULATION FACTOR XI"/>
    <property type="match status" value="1"/>
</dbReference>
<feature type="compositionally biased region" description="Low complexity" evidence="3">
    <location>
        <begin position="745"/>
        <end position="767"/>
    </location>
</feature>
<evidence type="ECO:0000313" key="6">
    <source>
        <dbReference type="EMBL" id="KAK4501009.1"/>
    </source>
</evidence>
<gene>
    <name evidence="6" type="ORF">PRZ48_006815</name>
</gene>
<keyword evidence="7" id="KW-1185">Reference proteome</keyword>
<feature type="signal peptide" evidence="4">
    <location>
        <begin position="1"/>
        <end position="18"/>
    </location>
</feature>
<dbReference type="PROSITE" id="PS50948">
    <property type="entry name" value="PAN"/>
    <property type="match status" value="1"/>
</dbReference>
<accession>A0ABR0EHQ0</accession>
<feature type="domain" description="Apple" evidence="5">
    <location>
        <begin position="297"/>
        <end position="384"/>
    </location>
</feature>
<evidence type="ECO:0000256" key="2">
    <source>
        <dbReference type="ARBA" id="ARBA00023157"/>
    </source>
</evidence>
<evidence type="ECO:0000259" key="5">
    <source>
        <dbReference type="PROSITE" id="PS50948"/>
    </source>
</evidence>
<dbReference type="PANTHER" id="PTHR33946">
    <property type="match status" value="1"/>
</dbReference>
<keyword evidence="2" id="KW-1015">Disulfide bond</keyword>
<feature type="region of interest" description="Disordered" evidence="3">
    <location>
        <begin position="811"/>
        <end position="842"/>
    </location>
</feature>
<feature type="region of interest" description="Disordered" evidence="3">
    <location>
        <begin position="373"/>
        <end position="401"/>
    </location>
</feature>
<organism evidence="6 7">
    <name type="scientific">Zasmidium cellare</name>
    <name type="common">Wine cellar mold</name>
    <name type="synonym">Racodium cellare</name>
    <dbReference type="NCBI Taxonomy" id="395010"/>
    <lineage>
        <taxon>Eukaryota</taxon>
        <taxon>Fungi</taxon>
        <taxon>Dikarya</taxon>
        <taxon>Ascomycota</taxon>
        <taxon>Pezizomycotina</taxon>
        <taxon>Dothideomycetes</taxon>
        <taxon>Dothideomycetidae</taxon>
        <taxon>Mycosphaerellales</taxon>
        <taxon>Mycosphaerellaceae</taxon>
        <taxon>Zasmidium</taxon>
    </lineage>
</organism>
<protein>
    <recommendedName>
        <fullName evidence="5">Apple domain-containing protein</fullName>
    </recommendedName>
</protein>
<feature type="region of interest" description="Disordered" evidence="3">
    <location>
        <begin position="745"/>
        <end position="774"/>
    </location>
</feature>
<keyword evidence="4" id="KW-0732">Signal</keyword>
<feature type="chain" id="PRO_5046615981" description="Apple domain-containing protein" evidence="4">
    <location>
        <begin position="19"/>
        <end position="1076"/>
    </location>
</feature>
<feature type="compositionally biased region" description="Low complexity" evidence="3">
    <location>
        <begin position="271"/>
        <end position="294"/>
    </location>
</feature>
<comment type="caution">
    <text evidence="6">The sequence shown here is derived from an EMBL/GenBank/DDBJ whole genome shotgun (WGS) entry which is preliminary data.</text>
</comment>
<dbReference type="Gene3D" id="3.50.4.10">
    <property type="entry name" value="Hepatocyte Growth Factor"/>
    <property type="match status" value="3"/>
</dbReference>
<evidence type="ECO:0000256" key="4">
    <source>
        <dbReference type="SAM" id="SignalP"/>
    </source>
</evidence>
<sequence length="1076" mass="108317">MSLKRTLVGLLAAHVADAAPQIGLPAPVLTSVAPVVKTIFKTLPPSLPADVKTTSAIVDGATRAIIIPATLPTTAPQVVQGATQTAADIVQTVTAFLADPVPSGTLSIGTTVSLAPQVTITPSPGNNASVPILSGTHTIGVTSIGDQRADLIQSAIMTASAPGPNAIITGPNTSTCGALDEEYNDGDKITSGNSTYTIHCSSDNDQGSFAMQFVAAGGVNACPAACDSTPGCLGFTFVGDESGFCYLKSAEGNYSPAFRFVTSAFKKTATPAGGSSSSSSSSSAPSSSPTASAGKSCSQVGKTYVDSKNQTYTVACNTDLPGNDIGAVQASSFSECFDECAKKDGCVAFSFLGGSGSGPCYLKNSAVPSASNPNNADSAYLPSARPSASSTSQGASSSGSAARTATATGSCEALAKGSGPSQFTDQFGSLYNITCKHDIAGGNLKTVMSPTFQDCFAQCDQSIDCVGFSWLNGYCYLKAYQQNSISESPADVAVKVRNGPGVPGTITGGIGTNSATLTVPQVSATPSASAGASCKQLPPQVGLYKVTCGYDANGGDLSLAQANSFSGCIPLCDSMPKCIGFAYVGGSGPGICYFKQEHKPEGANSNVDIAFKPSLDANLSSGTLPAGLPTPSVSAPTSLITSVLSGPNGVVTSIITAVPTGLPSSSISAPTGLITSVVSGPNGVVTSVVTAITTVLPTSAPSAPTGLITSVLSGPTGLVTSIITAVPSISTSVVNNGGGGLPIPNIPSSSKISTSSAASSSSISQSSNNGLPVPNLSTSLGTTLTIGLPTDTPKISVPVLTITGDATTITKTAAPSTSSSSSSSTSSSKSSSSTSTATKPTSLAITIQPTIPVIPISPKAEPTTPTKPMSAPIQAEATPKVPILNPGWAIPEANVQGSYCDELLEQNPFRLVTEVIRGRKSLGNFYVQTPLGKNSLSPFLPNGGASIAMVGRNTQHAAHFTWSLGGGLAMVNNIEAVTRCFAPGFSLMPPVSNSGEVSFLPQWASRGASFSGHSGISFDLNGQHEFGGWSVCEGAQQLKWILPGAPLDERRCAEVMLKPENVSGSGSAEGEEWIQG</sequence>
<feature type="compositionally biased region" description="Low complexity" evidence="3">
    <location>
        <begin position="387"/>
        <end position="401"/>
    </location>
</feature>
<feature type="region of interest" description="Disordered" evidence="3">
    <location>
        <begin position="271"/>
        <end position="296"/>
    </location>
</feature>